<evidence type="ECO:0000256" key="1">
    <source>
        <dbReference type="SAM" id="MobiDB-lite"/>
    </source>
</evidence>
<organism evidence="4 5">
    <name type="scientific">Symbiochloris irregularis</name>
    <dbReference type="NCBI Taxonomy" id="706552"/>
    <lineage>
        <taxon>Eukaryota</taxon>
        <taxon>Viridiplantae</taxon>
        <taxon>Chlorophyta</taxon>
        <taxon>core chlorophytes</taxon>
        <taxon>Trebouxiophyceae</taxon>
        <taxon>Trebouxiales</taxon>
        <taxon>Trebouxiaceae</taxon>
        <taxon>Symbiochloris</taxon>
    </lineage>
</organism>
<keyword evidence="2" id="KW-0472">Membrane</keyword>
<evidence type="ECO:0000259" key="3">
    <source>
        <dbReference type="Pfam" id="PF16640"/>
    </source>
</evidence>
<dbReference type="PANTHER" id="PTHR36897">
    <property type="entry name" value="OS10G0351100-LIKE PROTEIN"/>
    <property type="match status" value="1"/>
</dbReference>
<proteinExistence type="predicted"/>
<evidence type="ECO:0000256" key="2">
    <source>
        <dbReference type="SAM" id="Phobius"/>
    </source>
</evidence>
<feature type="domain" description="Bacterial Ig-like" evidence="3">
    <location>
        <begin position="439"/>
        <end position="496"/>
    </location>
</feature>
<dbReference type="InterPro" id="IPR013783">
    <property type="entry name" value="Ig-like_fold"/>
</dbReference>
<dbReference type="Proteomes" id="UP001465755">
    <property type="component" value="Unassembled WGS sequence"/>
</dbReference>
<feature type="region of interest" description="Disordered" evidence="1">
    <location>
        <begin position="1"/>
        <end position="22"/>
    </location>
</feature>
<feature type="compositionally biased region" description="Low complexity" evidence="1">
    <location>
        <begin position="7"/>
        <end position="18"/>
    </location>
</feature>
<sequence length="515" mass="54029">MSAVQIRTTTAAKTRTTTGQQYAQALPHKTLLRAQSASTRGPERQGKASILTVKDAQRIAQARGLSLRVNTLGPAYEVVCRDGTDTGTIVGTSSGLVLSPLKLLHCDKMEIFTRRQGGTEGQRMRGGILGLGLLVAMTVFAHGYAAGCTTAEILAINDDDAWHRRLVRHYQRIHLLISYAAGWLLLMRRRSKQAAYCRTSISRCSARQPFLPMALRWDTLLCILSVLLASQQYVNGQGPAEAPEPDYLEILQPHLHRAHAPRAMRALVSSVTSLMSEAPISSAPAEAPEASSEAVRAAPISTEAPAVIRAPISSAPPPPLTVFLAQTPVALPSTLGLAVPPLSLPTLSVPPIALPSSVTGVNLASTPTIAQGTGSYATIPVTSTSAPTAALGIQPGRKLLQQSNGQVATVLSTTIMSATTNTPWPPANYLSTAALPYPTTSPTGTVIYSEDGRTYGTAPVNAGRAVATQNLTPGVHHITTTYTGDANYSPSTSTGTYIVSAATPPSTSPGTIVLG</sequence>
<keyword evidence="5" id="KW-1185">Reference proteome</keyword>
<protein>
    <recommendedName>
        <fullName evidence="3">Bacterial Ig-like domain-containing protein</fullName>
    </recommendedName>
</protein>
<gene>
    <name evidence="4" type="ORF">WJX73_010508</name>
</gene>
<keyword evidence="2" id="KW-1133">Transmembrane helix</keyword>
<dbReference type="Pfam" id="PF16640">
    <property type="entry name" value="Big_3_5"/>
    <property type="match status" value="1"/>
</dbReference>
<comment type="caution">
    <text evidence="4">The sequence shown here is derived from an EMBL/GenBank/DDBJ whole genome shotgun (WGS) entry which is preliminary data.</text>
</comment>
<dbReference type="PANTHER" id="PTHR36897:SF2">
    <property type="entry name" value="OS10G0350800 PROTEIN"/>
    <property type="match status" value="1"/>
</dbReference>
<dbReference type="AlphaFoldDB" id="A0AAW1NT02"/>
<dbReference type="EMBL" id="JALJOQ010000148">
    <property type="protein sequence ID" value="KAK9793722.1"/>
    <property type="molecule type" value="Genomic_DNA"/>
</dbReference>
<keyword evidence="2" id="KW-0812">Transmembrane</keyword>
<dbReference type="InterPro" id="IPR032109">
    <property type="entry name" value="Big_3_5"/>
</dbReference>
<name>A0AAW1NT02_9CHLO</name>
<evidence type="ECO:0000313" key="5">
    <source>
        <dbReference type="Proteomes" id="UP001465755"/>
    </source>
</evidence>
<accession>A0AAW1NT02</accession>
<reference evidence="4 5" key="1">
    <citation type="journal article" date="2024" name="Nat. Commun.">
        <title>Phylogenomics reveals the evolutionary origins of lichenization in chlorophyte algae.</title>
        <authorList>
            <person name="Puginier C."/>
            <person name="Libourel C."/>
            <person name="Otte J."/>
            <person name="Skaloud P."/>
            <person name="Haon M."/>
            <person name="Grisel S."/>
            <person name="Petersen M."/>
            <person name="Berrin J.G."/>
            <person name="Delaux P.M."/>
            <person name="Dal Grande F."/>
            <person name="Keller J."/>
        </authorList>
    </citation>
    <scope>NUCLEOTIDE SEQUENCE [LARGE SCALE GENOMIC DNA]</scope>
    <source>
        <strain evidence="4 5">SAG 2036</strain>
    </source>
</reference>
<feature type="transmembrane region" description="Helical" evidence="2">
    <location>
        <begin position="124"/>
        <end position="145"/>
    </location>
</feature>
<evidence type="ECO:0000313" key="4">
    <source>
        <dbReference type="EMBL" id="KAK9793722.1"/>
    </source>
</evidence>
<dbReference type="Gene3D" id="2.60.40.10">
    <property type="entry name" value="Immunoglobulins"/>
    <property type="match status" value="1"/>
</dbReference>